<dbReference type="Gene3D" id="1.10.10.10">
    <property type="entry name" value="Winged helix-like DNA-binding domain superfamily/Winged helix DNA-binding domain"/>
    <property type="match status" value="1"/>
</dbReference>
<dbReference type="InterPro" id="IPR005471">
    <property type="entry name" value="Tscrpt_reg_IclR_N"/>
</dbReference>
<keyword evidence="7" id="KW-1185">Reference proteome</keyword>
<dbReference type="GO" id="GO:0045892">
    <property type="term" value="P:negative regulation of DNA-templated transcription"/>
    <property type="evidence" value="ECO:0007669"/>
    <property type="project" value="TreeGrafter"/>
</dbReference>
<dbReference type="RefSeq" id="WP_046137792.1">
    <property type="nucleotide sequence ID" value="NZ_LANJ01000001.1"/>
</dbReference>
<dbReference type="AlphaFoldDB" id="A0A0F5QL38"/>
<dbReference type="PATRIC" id="fig|1293439.3.peg.76"/>
<comment type="caution">
    <text evidence="6">The sequence shown here is derived from an EMBL/GenBank/DDBJ whole genome shotgun (WGS) entry which is preliminary data.</text>
</comment>
<evidence type="ECO:0000259" key="5">
    <source>
        <dbReference type="PROSITE" id="PS51078"/>
    </source>
</evidence>
<dbReference type="FunFam" id="1.10.10.10:FF:000056">
    <property type="entry name" value="IclR family transcriptional regulator"/>
    <property type="match status" value="1"/>
</dbReference>
<keyword evidence="2" id="KW-0238">DNA-binding</keyword>
<evidence type="ECO:0000313" key="7">
    <source>
        <dbReference type="Proteomes" id="UP000033411"/>
    </source>
</evidence>
<dbReference type="InterPro" id="IPR036390">
    <property type="entry name" value="WH_DNA-bd_sf"/>
</dbReference>
<keyword evidence="3" id="KW-0804">Transcription</keyword>
<dbReference type="PANTHER" id="PTHR30136">
    <property type="entry name" value="HELIX-TURN-HELIX TRANSCRIPTIONAL REGULATOR, ICLR FAMILY"/>
    <property type="match status" value="1"/>
</dbReference>
<dbReference type="PROSITE" id="PS51077">
    <property type="entry name" value="HTH_ICLR"/>
    <property type="match status" value="1"/>
</dbReference>
<dbReference type="PANTHER" id="PTHR30136:SF35">
    <property type="entry name" value="HTH-TYPE TRANSCRIPTIONAL REGULATOR RV1719"/>
    <property type="match status" value="1"/>
</dbReference>
<dbReference type="GO" id="GO:0003677">
    <property type="term" value="F:DNA binding"/>
    <property type="evidence" value="ECO:0007669"/>
    <property type="project" value="UniProtKB-KW"/>
</dbReference>
<dbReference type="Proteomes" id="UP000033411">
    <property type="component" value="Unassembled WGS sequence"/>
</dbReference>
<evidence type="ECO:0000256" key="3">
    <source>
        <dbReference type="ARBA" id="ARBA00023163"/>
    </source>
</evidence>
<sequence>MSNALAILSTFEQSQPELGVTELAQKLSLPKSSVSRLMSELEQSGYLERTTDRRYRPGPEMLRIGSLYKFGVLPVDRIDAAIKALVARFPASAYIAINRGIDTVILRLREGTSPIRFIVPEGSAVPAYSVAIGKAILARLTDHELAELLPERATCADPFYDMPKESLIAELVEARQRRFADLRDMAQRGVDAIGIAIKPAGGDTIGLALSFMISTPAGMRNEIIEALMEVGTTLGTALGDPYWRAPAK</sequence>
<gene>
    <name evidence="6" type="ORF">WH87_00350</name>
</gene>
<dbReference type="Pfam" id="PF09339">
    <property type="entry name" value="HTH_IclR"/>
    <property type="match status" value="1"/>
</dbReference>
<reference evidence="6 7" key="1">
    <citation type="submission" date="2015-03" db="EMBL/GenBank/DDBJ databases">
        <authorList>
            <person name="Lepp D."/>
            <person name="Hassan Y.I."/>
            <person name="Li X.-Z."/>
            <person name="Zhou T."/>
        </authorList>
    </citation>
    <scope>NUCLEOTIDE SEQUENCE [LARGE SCALE GENOMIC DNA]</scope>
    <source>
        <strain evidence="6 7">E84</strain>
    </source>
</reference>
<evidence type="ECO:0000259" key="4">
    <source>
        <dbReference type="PROSITE" id="PS51077"/>
    </source>
</evidence>
<evidence type="ECO:0008006" key="8">
    <source>
        <dbReference type="Google" id="ProtNLM"/>
    </source>
</evidence>
<feature type="domain" description="IclR-ED" evidence="5">
    <location>
        <begin position="60"/>
        <end position="240"/>
    </location>
</feature>
<organism evidence="6 7">
    <name type="scientific">Devosia epidermidihirudinis</name>
    <dbReference type="NCBI Taxonomy" id="1293439"/>
    <lineage>
        <taxon>Bacteria</taxon>
        <taxon>Pseudomonadati</taxon>
        <taxon>Pseudomonadota</taxon>
        <taxon>Alphaproteobacteria</taxon>
        <taxon>Hyphomicrobiales</taxon>
        <taxon>Devosiaceae</taxon>
        <taxon>Devosia</taxon>
    </lineage>
</organism>
<dbReference type="InterPro" id="IPR036388">
    <property type="entry name" value="WH-like_DNA-bd_sf"/>
</dbReference>
<dbReference type="PROSITE" id="PS51078">
    <property type="entry name" value="ICLR_ED"/>
    <property type="match status" value="1"/>
</dbReference>
<feature type="domain" description="HTH iclR-type" evidence="4">
    <location>
        <begin position="1"/>
        <end position="59"/>
    </location>
</feature>
<evidence type="ECO:0000256" key="2">
    <source>
        <dbReference type="ARBA" id="ARBA00023125"/>
    </source>
</evidence>
<proteinExistence type="predicted"/>
<name>A0A0F5QL38_9HYPH</name>
<dbReference type="GO" id="GO:0003700">
    <property type="term" value="F:DNA-binding transcription factor activity"/>
    <property type="evidence" value="ECO:0007669"/>
    <property type="project" value="TreeGrafter"/>
</dbReference>
<dbReference type="InterPro" id="IPR014757">
    <property type="entry name" value="Tscrpt_reg_IclR_C"/>
</dbReference>
<dbReference type="InterPro" id="IPR050707">
    <property type="entry name" value="HTH_MetabolicPath_Reg"/>
</dbReference>
<dbReference type="SMART" id="SM00346">
    <property type="entry name" value="HTH_ICLR"/>
    <property type="match status" value="1"/>
</dbReference>
<protein>
    <recommendedName>
        <fullName evidence="8">IclR family transcriptional regulator</fullName>
    </recommendedName>
</protein>
<evidence type="ECO:0000313" key="6">
    <source>
        <dbReference type="EMBL" id="KKC41441.1"/>
    </source>
</evidence>
<accession>A0A0F5QL38</accession>
<dbReference type="STRING" id="1293439.WH87_00350"/>
<dbReference type="SUPFAM" id="SSF55781">
    <property type="entry name" value="GAF domain-like"/>
    <property type="match status" value="1"/>
</dbReference>
<keyword evidence="1" id="KW-0805">Transcription regulation</keyword>
<evidence type="ECO:0000256" key="1">
    <source>
        <dbReference type="ARBA" id="ARBA00023015"/>
    </source>
</evidence>
<dbReference type="Pfam" id="PF01614">
    <property type="entry name" value="IclR_C"/>
    <property type="match status" value="1"/>
</dbReference>
<dbReference type="SUPFAM" id="SSF46785">
    <property type="entry name" value="Winged helix' DNA-binding domain"/>
    <property type="match status" value="1"/>
</dbReference>
<dbReference type="Gene3D" id="3.30.450.40">
    <property type="match status" value="1"/>
</dbReference>
<dbReference type="InterPro" id="IPR029016">
    <property type="entry name" value="GAF-like_dom_sf"/>
</dbReference>
<dbReference type="EMBL" id="LANJ01000001">
    <property type="protein sequence ID" value="KKC41441.1"/>
    <property type="molecule type" value="Genomic_DNA"/>
</dbReference>